<name>A0A8G0P849_9FLAO</name>
<sequence>MIKFYKSNISYIEDITKVISGEINEIDSLYTNMVEFWIKQKETRIRNYLFEDVPEIFITTEEFLSFFIEQKAFVESFTKKSLLDLIECALNKIKSNPQYDENNYYYTWEDYKGQNIYICSLITKTNQRATKEEVLKMDVKKVISEIEIDNDFFGW</sequence>
<dbReference type="Proteomes" id="UP000824721">
    <property type="component" value="Chromosome"/>
</dbReference>
<dbReference type="KEGG" id="fdv:JJC05_04920"/>
<dbReference type="AlphaFoldDB" id="A0A8G0P849"/>
<dbReference type="EMBL" id="CP067378">
    <property type="protein sequence ID" value="QYS89609.1"/>
    <property type="molecule type" value="Genomic_DNA"/>
</dbReference>
<gene>
    <name evidence="1" type="ORF">JJC05_04920</name>
</gene>
<evidence type="ECO:0000313" key="1">
    <source>
        <dbReference type="EMBL" id="QYS89609.1"/>
    </source>
</evidence>
<proteinExistence type="predicted"/>
<protein>
    <submittedName>
        <fullName evidence="1">Uncharacterized protein</fullName>
    </submittedName>
</protein>
<accession>A0A8G0P849</accession>
<reference evidence="1" key="1">
    <citation type="submission" date="2020-12" db="EMBL/GenBank/DDBJ databases">
        <title>Genome sequencing of genetic groups of Flavobacterium columnare.</title>
        <authorList>
            <person name="Waldbieser G.C."/>
            <person name="Griffin M.J."/>
            <person name="LaFrentz B.R."/>
        </authorList>
    </citation>
    <scope>NUCLEOTIDE SEQUENCE</scope>
    <source>
        <strain evidence="1">90-106</strain>
    </source>
</reference>
<organism evidence="1">
    <name type="scientific">Flavobacterium columnare</name>
    <dbReference type="NCBI Taxonomy" id="996"/>
    <lineage>
        <taxon>Bacteria</taxon>
        <taxon>Pseudomonadati</taxon>
        <taxon>Bacteroidota</taxon>
        <taxon>Flavobacteriia</taxon>
        <taxon>Flavobacteriales</taxon>
        <taxon>Flavobacteriaceae</taxon>
        <taxon>Flavobacterium</taxon>
    </lineage>
</organism>